<keyword evidence="1" id="KW-0223">Dioxygenase</keyword>
<evidence type="ECO:0000313" key="1">
    <source>
        <dbReference type="EMBL" id="EWH08555.1"/>
    </source>
</evidence>
<sequence>MTAKCLTAEQIADFHRDGFVIARGFYTPEEIKKLQDRAFNDDSLYERAWHKKDASGTVSKVCLWQDAGDDLYGMFARGKRMVDSVEKLLGEEVYHTSTKVMMKEPFVGGAWEWHQDFGYWHRDNFQLYPLLISVMVAINQANVDNGCLEVLRGSHHIGRIDHNKTGDQKGADMLFVEEALKHHELVKVELEPGDTLFFHCNLLHKSNQNRSDKPRWSMISAFNAMRNKSFKENESVYYPLKRLDDDAILNWQPQTSEA</sequence>
<dbReference type="OrthoDB" id="9791262at2"/>
<comment type="caution">
    <text evidence="1">The sequence shown here is derived from an EMBL/GenBank/DDBJ whole genome shotgun (WGS) entry which is preliminary data.</text>
</comment>
<dbReference type="GO" id="GO:0016706">
    <property type="term" value="F:2-oxoglutarate-dependent dioxygenase activity"/>
    <property type="evidence" value="ECO:0007669"/>
    <property type="project" value="UniProtKB-ARBA"/>
</dbReference>
<proteinExistence type="predicted"/>
<organism evidence="1 2">
    <name type="scientific">Catenovulum agarivorans DS-2</name>
    <dbReference type="NCBI Taxonomy" id="1328313"/>
    <lineage>
        <taxon>Bacteria</taxon>
        <taxon>Pseudomonadati</taxon>
        <taxon>Pseudomonadota</taxon>
        <taxon>Gammaproteobacteria</taxon>
        <taxon>Alteromonadales</taxon>
        <taxon>Alteromonadaceae</taxon>
        <taxon>Catenovulum</taxon>
    </lineage>
</organism>
<dbReference type="RefSeq" id="WP_035016077.1">
    <property type="nucleotide sequence ID" value="NZ_ARZY01000043.1"/>
</dbReference>
<dbReference type="PANTHER" id="PTHR20883">
    <property type="entry name" value="PHYTANOYL-COA DIOXYGENASE DOMAIN CONTAINING 1"/>
    <property type="match status" value="1"/>
</dbReference>
<dbReference type="EMBL" id="ARZY01000043">
    <property type="protein sequence ID" value="EWH08555.1"/>
    <property type="molecule type" value="Genomic_DNA"/>
</dbReference>
<dbReference type="Pfam" id="PF05721">
    <property type="entry name" value="PhyH"/>
    <property type="match status" value="1"/>
</dbReference>
<dbReference type="Gene3D" id="2.60.120.620">
    <property type="entry name" value="q2cbj1_9rhob like domain"/>
    <property type="match status" value="1"/>
</dbReference>
<protein>
    <submittedName>
        <fullName evidence="1">Phytanoyl-CoA dioxygenase</fullName>
    </submittedName>
</protein>
<dbReference type="PANTHER" id="PTHR20883:SF51">
    <property type="entry name" value="PHYTANOYL-COA HYDROXYLASE"/>
    <property type="match status" value="1"/>
</dbReference>
<dbReference type="InterPro" id="IPR008775">
    <property type="entry name" value="Phytyl_CoA_dOase-like"/>
</dbReference>
<evidence type="ECO:0000313" key="2">
    <source>
        <dbReference type="Proteomes" id="UP000019276"/>
    </source>
</evidence>
<dbReference type="AlphaFoldDB" id="W7QT06"/>
<dbReference type="GO" id="GO:0005506">
    <property type="term" value="F:iron ion binding"/>
    <property type="evidence" value="ECO:0007669"/>
    <property type="project" value="UniProtKB-ARBA"/>
</dbReference>
<dbReference type="STRING" id="1328313.DS2_16804"/>
<name>W7QT06_9ALTE</name>
<keyword evidence="2" id="KW-1185">Reference proteome</keyword>
<dbReference type="SUPFAM" id="SSF51197">
    <property type="entry name" value="Clavaminate synthase-like"/>
    <property type="match status" value="1"/>
</dbReference>
<dbReference type="eggNOG" id="COG5285">
    <property type="taxonomic scope" value="Bacteria"/>
</dbReference>
<reference evidence="1 2" key="1">
    <citation type="journal article" date="2014" name="Genome Announc.">
        <title>Draft Genome Sequence of the Agar-Degrading Bacterium Catenovulum sp. Strain DS-2, Isolated from Intestines of Haliotis diversicolor.</title>
        <authorList>
            <person name="Shan D."/>
            <person name="Li X."/>
            <person name="Gu Z."/>
            <person name="Wei G."/>
            <person name="Gao Z."/>
            <person name="Shao Z."/>
        </authorList>
    </citation>
    <scope>NUCLEOTIDE SEQUENCE [LARGE SCALE GENOMIC DNA]</scope>
    <source>
        <strain evidence="1 2">DS-2</strain>
    </source>
</reference>
<dbReference type="PATRIC" id="fig|1328313.3.peg.3433"/>
<keyword evidence="1" id="KW-0560">Oxidoreductase</keyword>
<gene>
    <name evidence="1" type="ORF">DS2_16804</name>
</gene>
<accession>W7QT06</accession>
<dbReference type="Proteomes" id="UP000019276">
    <property type="component" value="Unassembled WGS sequence"/>
</dbReference>